<keyword evidence="5" id="KW-0472">Membrane</keyword>
<evidence type="ECO:0000313" key="8">
    <source>
        <dbReference type="Proteomes" id="UP000092574"/>
    </source>
</evidence>
<dbReference type="STRING" id="1796616.A4V09_09715"/>
<evidence type="ECO:0000259" key="6">
    <source>
        <dbReference type="PROSITE" id="PS50011"/>
    </source>
</evidence>
<dbReference type="KEGG" id="byl:A4V09_09715"/>
<dbReference type="SUPFAM" id="SSF56112">
    <property type="entry name" value="Protein kinase-like (PK-like)"/>
    <property type="match status" value="1"/>
</dbReference>
<dbReference type="PANTHER" id="PTHR43289">
    <property type="entry name" value="MITOGEN-ACTIVATED PROTEIN KINASE KINASE KINASE 20-RELATED"/>
    <property type="match status" value="1"/>
</dbReference>
<feature type="transmembrane region" description="Helical" evidence="5">
    <location>
        <begin position="254"/>
        <end position="273"/>
    </location>
</feature>
<proteinExistence type="predicted"/>
<dbReference type="InterPro" id="IPR000719">
    <property type="entry name" value="Prot_kinase_dom"/>
</dbReference>
<keyword evidence="4" id="KW-0067">ATP-binding</keyword>
<evidence type="ECO:0000256" key="3">
    <source>
        <dbReference type="ARBA" id="ARBA00022777"/>
    </source>
</evidence>
<dbReference type="GO" id="GO:0004674">
    <property type="term" value="F:protein serine/threonine kinase activity"/>
    <property type="evidence" value="ECO:0007669"/>
    <property type="project" value="UniProtKB-KW"/>
</dbReference>
<keyword evidence="2" id="KW-0547">Nucleotide-binding</keyword>
<dbReference type="Pfam" id="PF13428">
    <property type="entry name" value="TPR_14"/>
    <property type="match status" value="1"/>
</dbReference>
<keyword evidence="8" id="KW-1185">Reference proteome</keyword>
<evidence type="ECO:0000313" key="7">
    <source>
        <dbReference type="EMBL" id="ANU76015.1"/>
    </source>
</evidence>
<dbReference type="InterPro" id="IPR011009">
    <property type="entry name" value="Kinase-like_dom_sf"/>
</dbReference>
<keyword evidence="7" id="KW-0723">Serine/threonine-protein kinase</keyword>
<organism evidence="7 8">
    <name type="scientific">Blautia pseudococcoides</name>
    <dbReference type="NCBI Taxonomy" id="1796616"/>
    <lineage>
        <taxon>Bacteria</taxon>
        <taxon>Bacillati</taxon>
        <taxon>Bacillota</taxon>
        <taxon>Clostridia</taxon>
        <taxon>Lachnospirales</taxon>
        <taxon>Lachnospiraceae</taxon>
        <taxon>Blautia</taxon>
    </lineage>
</organism>
<keyword evidence="3 7" id="KW-0418">Kinase</keyword>
<dbReference type="PROSITE" id="PS50011">
    <property type="entry name" value="PROTEIN_KINASE_DOM"/>
    <property type="match status" value="1"/>
</dbReference>
<evidence type="ECO:0000256" key="1">
    <source>
        <dbReference type="ARBA" id="ARBA00022679"/>
    </source>
</evidence>
<protein>
    <submittedName>
        <fullName evidence="7">Serine/threonine protein kinase</fullName>
    </submittedName>
</protein>
<name>A0A1C7I8T0_9FIRM</name>
<dbReference type="SMART" id="SM00220">
    <property type="entry name" value="S_TKc"/>
    <property type="match status" value="1"/>
</dbReference>
<dbReference type="Gene3D" id="1.25.40.10">
    <property type="entry name" value="Tetratricopeptide repeat domain"/>
    <property type="match status" value="1"/>
</dbReference>
<dbReference type="SUPFAM" id="SSF48452">
    <property type="entry name" value="TPR-like"/>
    <property type="match status" value="1"/>
</dbReference>
<evidence type="ECO:0000256" key="2">
    <source>
        <dbReference type="ARBA" id="ARBA00022741"/>
    </source>
</evidence>
<reference evidence="7" key="1">
    <citation type="submission" date="2017-04" db="EMBL/GenBank/DDBJ databases">
        <title>Complete Genome Sequences of Twelve Strains of a Stable Defined Moderately Diverse Mouse Microbiota 2 (sDMDMm2).</title>
        <authorList>
            <person name="Uchimura Y."/>
            <person name="Wyss M."/>
            <person name="Brugiroux S."/>
            <person name="Limenitakis J.P."/>
            <person name="Stecher B."/>
            <person name="McCoy K.D."/>
            <person name="Macpherson A.J."/>
        </authorList>
    </citation>
    <scope>NUCLEOTIDE SEQUENCE</scope>
    <source>
        <strain evidence="7">YL58</strain>
    </source>
</reference>
<feature type="domain" description="Protein kinase" evidence="6">
    <location>
        <begin position="15"/>
        <end position="414"/>
    </location>
</feature>
<dbReference type="Proteomes" id="UP000092574">
    <property type="component" value="Chromosome"/>
</dbReference>
<keyword evidence="1" id="KW-0808">Transferase</keyword>
<keyword evidence="5" id="KW-0812">Transmembrane</keyword>
<dbReference type="PROSITE" id="PS00108">
    <property type="entry name" value="PROTEIN_KINASE_ST"/>
    <property type="match status" value="1"/>
</dbReference>
<sequence>MLFVYEKRRLLQERYRLDKMLGKGGQGQVFLAFDMKLEKYWAIKKIPADSSREVDIMRHLEHPALPRIVDILEEDGCRYLVMDYLEGFTLEEIKKSGKKIPWDKRIKWAVQLCSLLEYLHGPAKGIIYQDMKPSNLMVHISGDIRIFDFGIASLSEQNSNAGKHSSKSRFGTPGFAAPEQYLGNAEERSDIYGFGAILRYMEQKEERETRLCKKWRHIAEKCMEPSLGKRYRKIRMVKKELQNLEAWIQARKRAYAGFVFLAAGFLMLLGAQIKKQELLMDAGRILGIREGTSLADTADHEEARRYFLREQEGTKKGELYRRILDAIEEKHSKANWEAAQKAIKDLEDSEGTSWEKTGESIFLANVIQAYKTELGYSCSEGDEKARKLLQQAEKNLEENKRETYAPIYRTEIWYQLAKVYGKQNNPVQSIKYYNLLLKEKIPVKLEQEVRLSAAALCRQMQNYEEAEKQYESYIKDFPEDAEAYCAYALMEAVERQNPEKAERLLNLMEKRGAEKSGFNSEKVKRKINGLTEEEIQ</sequence>
<accession>A0A1C7I8T0</accession>
<dbReference type="OrthoDB" id="9788659at2"/>
<keyword evidence="5" id="KW-1133">Transmembrane helix</keyword>
<evidence type="ECO:0000256" key="5">
    <source>
        <dbReference type="SAM" id="Phobius"/>
    </source>
</evidence>
<dbReference type="Gene3D" id="1.10.510.10">
    <property type="entry name" value="Transferase(Phosphotransferase) domain 1"/>
    <property type="match status" value="1"/>
</dbReference>
<dbReference type="GO" id="GO:0005524">
    <property type="term" value="F:ATP binding"/>
    <property type="evidence" value="ECO:0007669"/>
    <property type="project" value="UniProtKB-KW"/>
</dbReference>
<dbReference type="CDD" id="cd14014">
    <property type="entry name" value="STKc_PknB_like"/>
    <property type="match status" value="1"/>
</dbReference>
<dbReference type="EMBL" id="CP015405">
    <property type="protein sequence ID" value="ANU76015.1"/>
    <property type="molecule type" value="Genomic_DNA"/>
</dbReference>
<dbReference type="InterPro" id="IPR011990">
    <property type="entry name" value="TPR-like_helical_dom_sf"/>
</dbReference>
<evidence type="ECO:0000256" key="4">
    <source>
        <dbReference type="ARBA" id="ARBA00022840"/>
    </source>
</evidence>
<dbReference type="Pfam" id="PF00069">
    <property type="entry name" value="Pkinase"/>
    <property type="match status" value="1"/>
</dbReference>
<gene>
    <name evidence="7" type="ORF">A4V09_09715</name>
</gene>
<dbReference type="AlphaFoldDB" id="A0A1C7I8T0"/>
<dbReference type="InterPro" id="IPR008271">
    <property type="entry name" value="Ser/Thr_kinase_AS"/>
</dbReference>
<dbReference type="PANTHER" id="PTHR43289:SF34">
    <property type="entry name" value="SERINE_THREONINE-PROTEIN KINASE YBDM-RELATED"/>
    <property type="match status" value="1"/>
</dbReference>